<evidence type="ECO:0000256" key="15">
    <source>
        <dbReference type="ARBA" id="ARBA00046271"/>
    </source>
</evidence>
<evidence type="ECO:0000256" key="12">
    <source>
        <dbReference type="ARBA" id="ARBA00023140"/>
    </source>
</evidence>
<dbReference type="PANTHER" id="PTHR23077">
    <property type="entry name" value="AAA-FAMILY ATPASE"/>
    <property type="match status" value="1"/>
</dbReference>
<keyword evidence="9" id="KW-0067">ATP-binding</keyword>
<keyword evidence="10" id="KW-0653">Protein transport</keyword>
<dbReference type="InterPro" id="IPR027417">
    <property type="entry name" value="P-loop_NTPase"/>
</dbReference>
<dbReference type="InterPro" id="IPR003960">
    <property type="entry name" value="ATPase_AAA_CS"/>
</dbReference>
<keyword evidence="20" id="KW-1185">Reference proteome</keyword>
<keyword evidence="6" id="KW-0677">Repeat</keyword>
<keyword evidence="7" id="KW-0547">Nucleotide-binding</keyword>
<dbReference type="Pfam" id="PF09262">
    <property type="entry name" value="PEX-1N"/>
    <property type="match status" value="1"/>
</dbReference>
<sequence>MFDGLLTVRYLTSKNCFCTLSVNNFKHLQNNVLELHYNDNATAHVSVAPSSAPFDDQSIGINSLFAKTLGVDENSLVAVREIVQAPTIQSVTVTTLDDDDYSVLESLAENVQSTLLEQIRVLNEGQKFIVWIGKTIHVTVSVCSIKPISPGKIDNLTEVVIKPPEKEFKPIQNEPVEDKQTQNTCTKKVPFDFLAEYMNKTETLILRVVPFKDLAQKIGKLCFPFNVFVSRSVIPQIEGDTTTNLNIFMLKLLSSESEKSVHVRLIIFEDFLQDFKLNKICSENIFVSDVLQEYLSCDIGCRVMLEPYQGPTPDVKDLEIYTKKNCSIDIVQTFQQYLADSCREQEFVLNSDVVIDVTNKLRCFIRCQPCKFRFCVVNPDFVRNCKLVVVNEILPEREVLEQNEFTMSKYTTAVANYQDIIDKCLFLFAYNTKVFSKMYNVLITGKSGTGKTTLLKTITNIINSFPYFIFTKKINCKAIKGKTVESLHKLFSTTFFDLIHHQPSVLILDDIHILCENVNEGDGLAQQAVYFNRVSEMLEGLFNQFCEHNAVGILATTESTSKLNKHIYATRGNHLFKNVYNIDQLQRNDRLKLFDFFFTNNELENVDLRKYVEKTESFVMQDMVDLANKTLFESYQEDPDQTVLKITADHIETALKTVTETTLAGVNLHPPGEKTLDDIGGLADAKKILLETMLWPAKYPDLFTKAPLRLPSGLLLYGPPGTGKTLLAGAAAKHCGLRLISIKGPELLSKYIGASEQAVRDVFQRAQSAKPCILFFDEFDSLAPRRGHDNTGVTDRVVNQLLTQLDGIESLSGVFVLAATSRPDLLDPALLRPGRLDIHIRCSLPDEISRLEILEALSKPLKFSDDANLVLLAQATEGFSGADLQAVLYSAQLESVKGLLEDEANTQEFQTEIHQVQLMEALKNTRPSLTRAERMKYEQIYRNFEGGGSKDFTPGSRATLA</sequence>
<accession>A0AA38IB48</accession>
<keyword evidence="12" id="KW-0576">Peroxisome</keyword>
<dbReference type="GO" id="GO:0005778">
    <property type="term" value="C:peroxisomal membrane"/>
    <property type="evidence" value="ECO:0007669"/>
    <property type="project" value="UniProtKB-SubCell"/>
</dbReference>
<evidence type="ECO:0000256" key="14">
    <source>
        <dbReference type="ARBA" id="ARBA00034532"/>
    </source>
</evidence>
<dbReference type="SUPFAM" id="SSF50692">
    <property type="entry name" value="ADC-like"/>
    <property type="match status" value="1"/>
</dbReference>
<evidence type="ECO:0000256" key="11">
    <source>
        <dbReference type="ARBA" id="ARBA00023136"/>
    </source>
</evidence>
<dbReference type="InterPro" id="IPR003593">
    <property type="entry name" value="AAA+_ATPase"/>
</dbReference>
<dbReference type="PROSITE" id="PS00674">
    <property type="entry name" value="AAA"/>
    <property type="match status" value="1"/>
</dbReference>
<evidence type="ECO:0000256" key="16">
    <source>
        <dbReference type="ARBA" id="ARBA00048778"/>
    </source>
</evidence>
<dbReference type="InterPro" id="IPR015342">
    <property type="entry name" value="PEX1-N_C-lobe"/>
</dbReference>
<evidence type="ECO:0000256" key="5">
    <source>
        <dbReference type="ARBA" id="ARBA00022593"/>
    </source>
</evidence>
<evidence type="ECO:0000313" key="20">
    <source>
        <dbReference type="Proteomes" id="UP001168821"/>
    </source>
</evidence>
<evidence type="ECO:0000259" key="18">
    <source>
        <dbReference type="SMART" id="SM00382"/>
    </source>
</evidence>
<dbReference type="GO" id="GO:0005524">
    <property type="term" value="F:ATP binding"/>
    <property type="evidence" value="ECO:0007669"/>
    <property type="project" value="UniProtKB-KW"/>
</dbReference>
<comment type="similarity">
    <text evidence="2">Belongs to the AAA ATPase family.</text>
</comment>
<comment type="caution">
    <text evidence="19">The sequence shown here is derived from an EMBL/GenBank/DDBJ whole genome shotgun (WGS) entry which is preliminary data.</text>
</comment>
<comment type="subcellular location">
    <subcellularLocation>
        <location evidence="1">Cytoplasm</location>
        <location evidence="1">Cytosol</location>
    </subcellularLocation>
    <subcellularLocation>
        <location evidence="15">Peroxisome membrane</location>
    </subcellularLocation>
</comment>
<dbReference type="EMBL" id="JALNTZ010000004">
    <property type="protein sequence ID" value="KAJ3654628.1"/>
    <property type="molecule type" value="Genomic_DNA"/>
</dbReference>
<dbReference type="InterPro" id="IPR009010">
    <property type="entry name" value="Asp_de-COase-like_dom_sf"/>
</dbReference>
<keyword evidence="3" id="KW-0813">Transport</keyword>
<evidence type="ECO:0000256" key="7">
    <source>
        <dbReference type="ARBA" id="ARBA00022741"/>
    </source>
</evidence>
<comment type="subunit">
    <text evidence="17">Interacts with PEX6; forming the PEX1-PEX6 AAA ATPase complex, which is composed of a heterohexamer formed by a trimer of PEX1-PEX6 dimers.</text>
</comment>
<comment type="catalytic activity">
    <reaction evidence="16">
        <text>ATP + H2O = ADP + phosphate + H(+)</text>
        <dbReference type="Rhea" id="RHEA:13065"/>
        <dbReference type="ChEBI" id="CHEBI:15377"/>
        <dbReference type="ChEBI" id="CHEBI:15378"/>
        <dbReference type="ChEBI" id="CHEBI:30616"/>
        <dbReference type="ChEBI" id="CHEBI:43474"/>
        <dbReference type="ChEBI" id="CHEBI:456216"/>
    </reaction>
    <physiologicalReaction direction="left-to-right" evidence="16">
        <dbReference type="Rhea" id="RHEA:13066"/>
    </physiologicalReaction>
</comment>
<keyword evidence="11" id="KW-0472">Membrane</keyword>
<dbReference type="InterPro" id="IPR029067">
    <property type="entry name" value="CDC48_domain_2-like_sf"/>
</dbReference>
<evidence type="ECO:0000313" key="19">
    <source>
        <dbReference type="EMBL" id="KAJ3654628.1"/>
    </source>
</evidence>
<dbReference type="SMART" id="SM00382">
    <property type="entry name" value="AAA"/>
    <property type="match status" value="2"/>
</dbReference>
<dbReference type="Pfam" id="PF00004">
    <property type="entry name" value="AAA"/>
    <property type="match status" value="2"/>
</dbReference>
<name>A0AA38IB48_9CUCU</name>
<dbReference type="Gene3D" id="3.40.50.300">
    <property type="entry name" value="P-loop containing nucleotide triphosphate hydrolases"/>
    <property type="match status" value="2"/>
</dbReference>
<dbReference type="GO" id="GO:0016887">
    <property type="term" value="F:ATP hydrolysis activity"/>
    <property type="evidence" value="ECO:0007669"/>
    <property type="project" value="InterPro"/>
</dbReference>
<evidence type="ECO:0000256" key="2">
    <source>
        <dbReference type="ARBA" id="ARBA00006914"/>
    </source>
</evidence>
<evidence type="ECO:0000256" key="9">
    <source>
        <dbReference type="ARBA" id="ARBA00022840"/>
    </source>
</evidence>
<feature type="domain" description="AAA+ ATPase" evidence="18">
    <location>
        <begin position="710"/>
        <end position="846"/>
    </location>
</feature>
<evidence type="ECO:0000256" key="1">
    <source>
        <dbReference type="ARBA" id="ARBA00004514"/>
    </source>
</evidence>
<evidence type="ECO:0000256" key="6">
    <source>
        <dbReference type="ARBA" id="ARBA00022737"/>
    </source>
</evidence>
<dbReference type="Proteomes" id="UP001168821">
    <property type="component" value="Unassembled WGS sequence"/>
</dbReference>
<dbReference type="Gene3D" id="1.10.8.60">
    <property type="match status" value="2"/>
</dbReference>
<evidence type="ECO:0000256" key="13">
    <source>
        <dbReference type="ARBA" id="ARBA00032509"/>
    </source>
</evidence>
<dbReference type="SUPFAM" id="SSF52540">
    <property type="entry name" value="P-loop containing nucleoside triphosphate hydrolases"/>
    <property type="match status" value="2"/>
</dbReference>
<gene>
    <name evidence="19" type="ORF">Zmor_013803</name>
</gene>
<dbReference type="AlphaFoldDB" id="A0AA38IB48"/>
<dbReference type="InterPro" id="IPR003959">
    <property type="entry name" value="ATPase_AAA_core"/>
</dbReference>
<protein>
    <recommendedName>
        <fullName evidence="14">Peroxisomal ATPase PEX1</fullName>
    </recommendedName>
    <alternativeName>
        <fullName evidence="13">Peroxin-1</fullName>
    </alternativeName>
</protein>
<evidence type="ECO:0000256" key="10">
    <source>
        <dbReference type="ARBA" id="ARBA00022927"/>
    </source>
</evidence>
<dbReference type="Pfam" id="PF17862">
    <property type="entry name" value="AAA_lid_3"/>
    <property type="match status" value="1"/>
</dbReference>
<evidence type="ECO:0000256" key="3">
    <source>
        <dbReference type="ARBA" id="ARBA00022448"/>
    </source>
</evidence>
<dbReference type="PANTHER" id="PTHR23077:SF12">
    <property type="entry name" value="PEROXISOMAL ATPASE PEX1"/>
    <property type="match status" value="1"/>
</dbReference>
<feature type="domain" description="AAA+ ATPase" evidence="18">
    <location>
        <begin position="437"/>
        <end position="573"/>
    </location>
</feature>
<dbReference type="FunFam" id="3.40.50.300:FF:000149">
    <property type="entry name" value="Nuclear valosin-containing protein-like"/>
    <property type="match status" value="1"/>
</dbReference>
<dbReference type="InterPro" id="IPR050168">
    <property type="entry name" value="AAA_ATPase_domain"/>
</dbReference>
<dbReference type="GO" id="GO:0016558">
    <property type="term" value="P:protein import into peroxisome matrix"/>
    <property type="evidence" value="ECO:0007669"/>
    <property type="project" value="TreeGrafter"/>
</dbReference>
<dbReference type="Gene3D" id="3.10.330.10">
    <property type="match status" value="1"/>
</dbReference>
<keyword evidence="4" id="KW-0963">Cytoplasm</keyword>
<organism evidence="19 20">
    <name type="scientific">Zophobas morio</name>
    <dbReference type="NCBI Taxonomy" id="2755281"/>
    <lineage>
        <taxon>Eukaryota</taxon>
        <taxon>Metazoa</taxon>
        <taxon>Ecdysozoa</taxon>
        <taxon>Arthropoda</taxon>
        <taxon>Hexapoda</taxon>
        <taxon>Insecta</taxon>
        <taxon>Pterygota</taxon>
        <taxon>Neoptera</taxon>
        <taxon>Endopterygota</taxon>
        <taxon>Coleoptera</taxon>
        <taxon>Polyphaga</taxon>
        <taxon>Cucujiformia</taxon>
        <taxon>Tenebrionidae</taxon>
        <taxon>Zophobas</taxon>
    </lineage>
</organism>
<evidence type="ECO:0000256" key="8">
    <source>
        <dbReference type="ARBA" id="ARBA00022801"/>
    </source>
</evidence>
<proteinExistence type="inferred from homology"/>
<evidence type="ECO:0000256" key="4">
    <source>
        <dbReference type="ARBA" id="ARBA00022490"/>
    </source>
</evidence>
<dbReference type="FunFam" id="1.10.8.60:FF:000105">
    <property type="entry name" value="PeRoXisome assembly factor"/>
    <property type="match status" value="1"/>
</dbReference>
<dbReference type="GO" id="GO:0005829">
    <property type="term" value="C:cytosol"/>
    <property type="evidence" value="ECO:0007669"/>
    <property type="project" value="UniProtKB-SubCell"/>
</dbReference>
<keyword evidence="8" id="KW-0378">Hydrolase</keyword>
<keyword evidence="5" id="KW-0962">Peroxisome biogenesis</keyword>
<dbReference type="SUPFAM" id="SSF54585">
    <property type="entry name" value="Cdc48 domain 2-like"/>
    <property type="match status" value="1"/>
</dbReference>
<dbReference type="CDD" id="cd00009">
    <property type="entry name" value="AAA"/>
    <property type="match status" value="1"/>
</dbReference>
<reference evidence="19" key="1">
    <citation type="journal article" date="2023" name="G3 (Bethesda)">
        <title>Whole genome assemblies of Zophobas morio and Tenebrio molitor.</title>
        <authorList>
            <person name="Kaur S."/>
            <person name="Stinson S.A."/>
            <person name="diCenzo G.C."/>
        </authorList>
    </citation>
    <scope>NUCLEOTIDE SEQUENCE</scope>
    <source>
        <strain evidence="19">QUZm001</strain>
    </source>
</reference>
<dbReference type="CDD" id="cd19526">
    <property type="entry name" value="RecA-like_PEX1_r2"/>
    <property type="match status" value="1"/>
</dbReference>
<dbReference type="InterPro" id="IPR041569">
    <property type="entry name" value="AAA_lid_3"/>
</dbReference>
<evidence type="ECO:0000256" key="17">
    <source>
        <dbReference type="ARBA" id="ARBA00064205"/>
    </source>
</evidence>